<organism evidence="7 8">
    <name type="scientific">Sinanodonta woodiana</name>
    <name type="common">Chinese pond mussel</name>
    <name type="synonym">Anodonta woodiana</name>
    <dbReference type="NCBI Taxonomy" id="1069815"/>
    <lineage>
        <taxon>Eukaryota</taxon>
        <taxon>Metazoa</taxon>
        <taxon>Spiralia</taxon>
        <taxon>Lophotrochozoa</taxon>
        <taxon>Mollusca</taxon>
        <taxon>Bivalvia</taxon>
        <taxon>Autobranchia</taxon>
        <taxon>Heteroconchia</taxon>
        <taxon>Palaeoheterodonta</taxon>
        <taxon>Unionida</taxon>
        <taxon>Unionoidea</taxon>
        <taxon>Unionidae</taxon>
        <taxon>Unioninae</taxon>
        <taxon>Sinanodonta</taxon>
    </lineage>
</organism>
<evidence type="ECO:0000256" key="5">
    <source>
        <dbReference type="SAM" id="MobiDB-lite"/>
    </source>
</evidence>
<reference evidence="7 8" key="1">
    <citation type="submission" date="2024-11" db="EMBL/GenBank/DDBJ databases">
        <title>Chromosome-level genome assembly of the freshwater bivalve Anodonta woodiana.</title>
        <authorList>
            <person name="Chen X."/>
        </authorList>
    </citation>
    <scope>NUCLEOTIDE SEQUENCE [LARGE SCALE GENOMIC DNA]</scope>
    <source>
        <strain evidence="7">MN2024</strain>
        <tissue evidence="7">Gills</tissue>
    </source>
</reference>
<feature type="region of interest" description="Disordered" evidence="5">
    <location>
        <begin position="148"/>
        <end position="188"/>
    </location>
</feature>
<comment type="caution">
    <text evidence="7">The sequence shown here is derived from an EMBL/GenBank/DDBJ whole genome shotgun (WGS) entry which is preliminary data.</text>
</comment>
<sequence>MDGNSPELLQALKIVIKGEIKFLLQRLADTGEESVLVTASVEDGSTGHIASSKGDGFIEFASLDDIKTQFLTFCAGFREGSRSTWLGGGKQSFHRQRNISSSGNPIVLQSNLHNFVQQSGALGEKANNTEDFRKKNTAVIDLSDTKLTDNVDTGTKKHKNDSDGSCEQDNRQHSITKVRSNDNSTSSDIIRIKKRKKEMYLVSQNYASSIDKDSDSDGTKTASVHQKEIDPNKATQNPSEDNCPFIIEIDDIKEEYEDLEELESYSQRKFQNIVDNSCLPCARPAFVMQGGFSDSKRVGENAYFYHGNHSSLMESDSLEPQQSMNDSVHMSHNLDSLEALDDRRNAKRTHWIEESSMQCRSFPLDCMQTLTTNTGIYTYDTAFIKIGNMARCLICQKTLAHKFNRRFHWLSHVGDKCFVCNICGKAFNHPSNMRKHRKRHTTVLNSTKE</sequence>
<dbReference type="AlphaFoldDB" id="A0ABD3XGF0"/>
<evidence type="ECO:0000259" key="6">
    <source>
        <dbReference type="PROSITE" id="PS50157"/>
    </source>
</evidence>
<dbReference type="SUPFAM" id="SSF57667">
    <property type="entry name" value="beta-beta-alpha zinc fingers"/>
    <property type="match status" value="1"/>
</dbReference>
<keyword evidence="1" id="KW-0479">Metal-binding</keyword>
<dbReference type="EMBL" id="JBJQND010000002">
    <property type="protein sequence ID" value="KAL3885351.1"/>
    <property type="molecule type" value="Genomic_DNA"/>
</dbReference>
<keyword evidence="8" id="KW-1185">Reference proteome</keyword>
<evidence type="ECO:0000256" key="4">
    <source>
        <dbReference type="PROSITE-ProRule" id="PRU00042"/>
    </source>
</evidence>
<keyword evidence="3" id="KW-0862">Zinc</keyword>
<proteinExistence type="predicted"/>
<feature type="compositionally biased region" description="Polar residues" evidence="5">
    <location>
        <begin position="163"/>
        <end position="188"/>
    </location>
</feature>
<dbReference type="FunFam" id="3.30.160.60:FF:000446">
    <property type="entry name" value="Zinc finger protein"/>
    <property type="match status" value="1"/>
</dbReference>
<dbReference type="Proteomes" id="UP001634394">
    <property type="component" value="Unassembled WGS sequence"/>
</dbReference>
<evidence type="ECO:0000256" key="1">
    <source>
        <dbReference type="ARBA" id="ARBA00022723"/>
    </source>
</evidence>
<accession>A0ABD3XGF0</accession>
<dbReference type="PANTHER" id="PTHR46105:SF28">
    <property type="entry name" value="ZINC FINGER PROTEIN 37-LIKE"/>
    <property type="match status" value="1"/>
</dbReference>
<dbReference type="PROSITE" id="PS50157">
    <property type="entry name" value="ZINC_FINGER_C2H2_2"/>
    <property type="match status" value="1"/>
</dbReference>
<dbReference type="PANTHER" id="PTHR46105">
    <property type="entry name" value="AGAP004733-PA"/>
    <property type="match status" value="1"/>
</dbReference>
<dbReference type="PROSITE" id="PS00028">
    <property type="entry name" value="ZINC_FINGER_C2H2_1"/>
    <property type="match status" value="1"/>
</dbReference>
<dbReference type="InterPro" id="IPR050457">
    <property type="entry name" value="ZnFinger_BTB_dom_contain"/>
</dbReference>
<dbReference type="SMART" id="SM00355">
    <property type="entry name" value="ZnF_C2H2"/>
    <property type="match status" value="2"/>
</dbReference>
<gene>
    <name evidence="7" type="ORF">ACJMK2_025422</name>
</gene>
<dbReference type="GO" id="GO:0008270">
    <property type="term" value="F:zinc ion binding"/>
    <property type="evidence" value="ECO:0007669"/>
    <property type="project" value="UniProtKB-KW"/>
</dbReference>
<dbReference type="Pfam" id="PF00096">
    <property type="entry name" value="zf-C2H2"/>
    <property type="match status" value="1"/>
</dbReference>
<name>A0ABD3XGF0_SINWO</name>
<evidence type="ECO:0000313" key="7">
    <source>
        <dbReference type="EMBL" id="KAL3885351.1"/>
    </source>
</evidence>
<dbReference type="Gene3D" id="3.30.160.60">
    <property type="entry name" value="Classic Zinc Finger"/>
    <property type="match status" value="1"/>
</dbReference>
<protein>
    <recommendedName>
        <fullName evidence="6">C2H2-type domain-containing protein</fullName>
    </recommendedName>
</protein>
<dbReference type="InterPro" id="IPR036236">
    <property type="entry name" value="Znf_C2H2_sf"/>
</dbReference>
<feature type="region of interest" description="Disordered" evidence="5">
    <location>
        <begin position="209"/>
        <end position="243"/>
    </location>
</feature>
<evidence type="ECO:0000256" key="3">
    <source>
        <dbReference type="ARBA" id="ARBA00022833"/>
    </source>
</evidence>
<keyword evidence="2 4" id="KW-0863">Zinc-finger</keyword>
<dbReference type="InterPro" id="IPR013087">
    <property type="entry name" value="Znf_C2H2_type"/>
</dbReference>
<evidence type="ECO:0000256" key="2">
    <source>
        <dbReference type="ARBA" id="ARBA00022771"/>
    </source>
</evidence>
<evidence type="ECO:0000313" key="8">
    <source>
        <dbReference type="Proteomes" id="UP001634394"/>
    </source>
</evidence>
<feature type="domain" description="C2H2-type" evidence="6">
    <location>
        <begin position="418"/>
        <end position="441"/>
    </location>
</feature>